<protein>
    <submittedName>
        <fullName evidence="2">Helix-turn-helix transcriptional regulator</fullName>
    </submittedName>
</protein>
<accession>A0ABP5FKY2</accession>
<name>A0ABP5FKY2_9ACTN</name>
<organism evidence="2 3">
    <name type="scientific">Catenulispora yoronensis</name>
    <dbReference type="NCBI Taxonomy" id="450799"/>
    <lineage>
        <taxon>Bacteria</taxon>
        <taxon>Bacillati</taxon>
        <taxon>Actinomycetota</taxon>
        <taxon>Actinomycetes</taxon>
        <taxon>Catenulisporales</taxon>
        <taxon>Catenulisporaceae</taxon>
        <taxon>Catenulispora</taxon>
    </lineage>
</organism>
<dbReference type="InterPro" id="IPR001387">
    <property type="entry name" value="Cro/C1-type_HTH"/>
</dbReference>
<dbReference type="EMBL" id="BAAAQN010000015">
    <property type="protein sequence ID" value="GAA2028909.1"/>
    <property type="molecule type" value="Genomic_DNA"/>
</dbReference>
<dbReference type="Proteomes" id="UP001500751">
    <property type="component" value="Unassembled WGS sequence"/>
</dbReference>
<dbReference type="SMART" id="SM00530">
    <property type="entry name" value="HTH_XRE"/>
    <property type="match status" value="1"/>
</dbReference>
<dbReference type="CDD" id="cd00093">
    <property type="entry name" value="HTH_XRE"/>
    <property type="match status" value="1"/>
</dbReference>
<comment type="caution">
    <text evidence="2">The sequence shown here is derived from an EMBL/GenBank/DDBJ whole genome shotgun (WGS) entry which is preliminary data.</text>
</comment>
<dbReference type="PROSITE" id="PS50943">
    <property type="entry name" value="HTH_CROC1"/>
    <property type="match status" value="1"/>
</dbReference>
<dbReference type="Pfam" id="PF13560">
    <property type="entry name" value="HTH_31"/>
    <property type="match status" value="1"/>
</dbReference>
<dbReference type="Gene3D" id="1.10.260.40">
    <property type="entry name" value="lambda repressor-like DNA-binding domains"/>
    <property type="match status" value="1"/>
</dbReference>
<gene>
    <name evidence="2" type="ORF">GCM10009839_30270</name>
</gene>
<evidence type="ECO:0000313" key="3">
    <source>
        <dbReference type="Proteomes" id="UP001500751"/>
    </source>
</evidence>
<dbReference type="InterPro" id="IPR010982">
    <property type="entry name" value="Lambda_DNA-bd_dom_sf"/>
</dbReference>
<keyword evidence="3" id="KW-1185">Reference proteome</keyword>
<evidence type="ECO:0000259" key="1">
    <source>
        <dbReference type="PROSITE" id="PS50943"/>
    </source>
</evidence>
<feature type="domain" description="HTH cro/C1-type" evidence="1">
    <location>
        <begin position="7"/>
        <end position="69"/>
    </location>
</feature>
<proteinExistence type="predicted"/>
<sequence>MAIGALIRGCREARGWSQDDLADALNHVLDTPTMTRSLVSRYESERRLPASDKLLAALAGVFGVDKQVLRAEVKLSRVKRRTLLAAAAGGLAAAQTDLLAAIRPAPPPASVSTENIKEVRQAAEWFTGLDHTYGGVLVRESLLAHLRSSVQLLNAKCPPRLKPDLLSAVGYLGGVGGAMAFDAFVHDEGEQMFKFSRSCAEEAGDWHLYAKMSSWLGRQAIWRGDPAAGLGYIDLGLRRAEWLTATEQAMLYTARARGYAKQGLVRETLEAVDAADNAFSKASPTEDPPWMAYYDSAQHHGDTGHALFDLAVKHRAPFHAAERLHTAVQGHTDSYARSRAISRTKLATLTMVTGDPAEAANIGTTAIREAGRIKSRRAAADLRELKVAAGPHATMPAIQKLRDRVEALVGSA</sequence>
<evidence type="ECO:0000313" key="2">
    <source>
        <dbReference type="EMBL" id="GAA2028909.1"/>
    </source>
</evidence>
<reference evidence="3" key="1">
    <citation type="journal article" date="2019" name="Int. J. Syst. Evol. Microbiol.">
        <title>The Global Catalogue of Microorganisms (GCM) 10K type strain sequencing project: providing services to taxonomists for standard genome sequencing and annotation.</title>
        <authorList>
            <consortium name="The Broad Institute Genomics Platform"/>
            <consortium name="The Broad Institute Genome Sequencing Center for Infectious Disease"/>
            <person name="Wu L."/>
            <person name="Ma J."/>
        </authorList>
    </citation>
    <scope>NUCLEOTIDE SEQUENCE [LARGE SCALE GENOMIC DNA]</scope>
    <source>
        <strain evidence="3">JCM 16014</strain>
    </source>
</reference>
<dbReference type="SUPFAM" id="SSF47413">
    <property type="entry name" value="lambda repressor-like DNA-binding domains"/>
    <property type="match status" value="1"/>
</dbReference>